<name>A0A9N7VCQ7_PLEPL</name>
<reference evidence="1" key="1">
    <citation type="submission" date="2020-03" db="EMBL/GenBank/DDBJ databases">
        <authorList>
            <person name="Weist P."/>
        </authorList>
    </citation>
    <scope>NUCLEOTIDE SEQUENCE</scope>
</reference>
<evidence type="ECO:0000313" key="2">
    <source>
        <dbReference type="Proteomes" id="UP001153269"/>
    </source>
</evidence>
<comment type="caution">
    <text evidence="1">The sequence shown here is derived from an EMBL/GenBank/DDBJ whole genome shotgun (WGS) entry which is preliminary data.</text>
</comment>
<evidence type="ECO:0000313" key="1">
    <source>
        <dbReference type="EMBL" id="CAB1446923.1"/>
    </source>
</evidence>
<organism evidence="1 2">
    <name type="scientific">Pleuronectes platessa</name>
    <name type="common">European plaice</name>
    <dbReference type="NCBI Taxonomy" id="8262"/>
    <lineage>
        <taxon>Eukaryota</taxon>
        <taxon>Metazoa</taxon>
        <taxon>Chordata</taxon>
        <taxon>Craniata</taxon>
        <taxon>Vertebrata</taxon>
        <taxon>Euteleostomi</taxon>
        <taxon>Actinopterygii</taxon>
        <taxon>Neopterygii</taxon>
        <taxon>Teleostei</taxon>
        <taxon>Neoteleostei</taxon>
        <taxon>Acanthomorphata</taxon>
        <taxon>Carangaria</taxon>
        <taxon>Pleuronectiformes</taxon>
        <taxon>Pleuronectoidei</taxon>
        <taxon>Pleuronectidae</taxon>
        <taxon>Pleuronectes</taxon>
    </lineage>
</organism>
<dbReference type="EMBL" id="CADEAL010003930">
    <property type="protein sequence ID" value="CAB1446923.1"/>
    <property type="molecule type" value="Genomic_DNA"/>
</dbReference>
<dbReference type="AlphaFoldDB" id="A0A9N7VCQ7"/>
<accession>A0A9N7VCQ7</accession>
<proteinExistence type="predicted"/>
<dbReference type="Proteomes" id="UP001153269">
    <property type="component" value="Unassembled WGS sequence"/>
</dbReference>
<protein>
    <submittedName>
        <fullName evidence="1">Uncharacterized protein</fullName>
    </submittedName>
</protein>
<gene>
    <name evidence="1" type="ORF">PLEPLA_LOCUS34635</name>
</gene>
<keyword evidence="2" id="KW-1185">Reference proteome</keyword>
<sequence length="146" mass="17391">MTQPPPEWKMRKGLWGALIPCNDRLWQVRRRHKQLPRFPEARCPVRISAQRVHRAERIQPSLLHWRWVEDGTPTCTKVHYRTPTSRLRVHPTFRDMGTWPCHCLGEYLPVYGRESVRRLLGEAKLERFHLSLFLLTAFLHGSLHLE</sequence>